<dbReference type="EMBL" id="MN739251">
    <property type="protein sequence ID" value="QHS95460.1"/>
    <property type="molecule type" value="Genomic_DNA"/>
</dbReference>
<protein>
    <submittedName>
        <fullName evidence="1">Uncharacterized protein</fullName>
    </submittedName>
</protein>
<organism evidence="1">
    <name type="scientific">viral metagenome</name>
    <dbReference type="NCBI Taxonomy" id="1070528"/>
    <lineage>
        <taxon>unclassified sequences</taxon>
        <taxon>metagenomes</taxon>
        <taxon>organismal metagenomes</taxon>
    </lineage>
</organism>
<reference evidence="1" key="1">
    <citation type="journal article" date="2020" name="Nature">
        <title>Giant virus diversity and host interactions through global metagenomics.</title>
        <authorList>
            <person name="Schulz F."/>
            <person name="Roux S."/>
            <person name="Paez-Espino D."/>
            <person name="Jungbluth S."/>
            <person name="Walsh D.A."/>
            <person name="Denef V.J."/>
            <person name="McMahon K.D."/>
            <person name="Konstantinidis K.T."/>
            <person name="Eloe-Fadrosh E.A."/>
            <person name="Kyrpides N.C."/>
            <person name="Woyke T."/>
        </authorList>
    </citation>
    <scope>NUCLEOTIDE SEQUENCE</scope>
    <source>
        <strain evidence="1">GVMAG-M-3300018428-35</strain>
    </source>
</reference>
<name>A0A6C0BTQ4_9ZZZZ</name>
<sequence>MDEKNKEEKENQIEELKKELEFYKSVFKTHSNSAVFNLRIKTLNGEKIWIDKVRQRCDRQLILSLEQDDETRGWLEHVRCER</sequence>
<accession>A0A6C0BTQ4</accession>
<evidence type="ECO:0000313" key="1">
    <source>
        <dbReference type="EMBL" id="QHS95460.1"/>
    </source>
</evidence>
<proteinExistence type="predicted"/>
<dbReference type="AlphaFoldDB" id="A0A6C0BTQ4"/>